<dbReference type="PANTHER" id="PTHR43667:SF2">
    <property type="entry name" value="FATTY ACID C-METHYL TRANSFERASE"/>
    <property type="match status" value="1"/>
</dbReference>
<feature type="domain" description="PKMT C-terminal winged helix" evidence="3">
    <location>
        <begin position="397"/>
        <end position="455"/>
    </location>
</feature>
<dbReference type="Pfam" id="PF21782">
    <property type="entry name" value="WHD_PKMT"/>
    <property type="match status" value="1"/>
</dbReference>
<dbReference type="Pfam" id="PF13649">
    <property type="entry name" value="Methyltransf_25"/>
    <property type="match status" value="1"/>
</dbReference>
<feature type="domain" description="Methyltransferase" evidence="2">
    <location>
        <begin position="42"/>
        <end position="139"/>
    </location>
</feature>
<organism evidence="4 5">
    <name type="scientific">Methylocella silvestris</name>
    <dbReference type="NCBI Taxonomy" id="199596"/>
    <lineage>
        <taxon>Bacteria</taxon>
        <taxon>Pseudomonadati</taxon>
        <taxon>Pseudomonadota</taxon>
        <taxon>Alphaproteobacteria</taxon>
        <taxon>Hyphomicrobiales</taxon>
        <taxon>Beijerinckiaceae</taxon>
        <taxon>Methylocella</taxon>
    </lineage>
</organism>
<dbReference type="InterPro" id="IPR048976">
    <property type="entry name" value="WHD_PKMT"/>
</dbReference>
<evidence type="ECO:0000259" key="1">
    <source>
        <dbReference type="Pfam" id="PF10119"/>
    </source>
</evidence>
<dbReference type="CDD" id="cd02440">
    <property type="entry name" value="AdoMet_MTases"/>
    <property type="match status" value="1"/>
</dbReference>
<dbReference type="Proteomes" id="UP000236286">
    <property type="component" value="Unassembled WGS sequence"/>
</dbReference>
<dbReference type="InterPro" id="IPR018773">
    <property type="entry name" value="MeTrfase_reg_dom_prd"/>
</dbReference>
<comment type="caution">
    <text evidence="4">The sequence shown here is derived from an EMBL/GenBank/DDBJ whole genome shotgun (WGS) entry which is preliminary data.</text>
</comment>
<evidence type="ECO:0008006" key="6">
    <source>
        <dbReference type="Google" id="ProtNLM"/>
    </source>
</evidence>
<dbReference type="Pfam" id="PF10119">
    <property type="entry name" value="MethyTransf_Reg"/>
    <property type="match status" value="1"/>
</dbReference>
<accession>A0A2J7TH62</accession>
<evidence type="ECO:0000313" key="4">
    <source>
        <dbReference type="EMBL" id="PNG26101.1"/>
    </source>
</evidence>
<dbReference type="EMBL" id="PDZR01000009">
    <property type="protein sequence ID" value="PNG26101.1"/>
    <property type="molecule type" value="Genomic_DNA"/>
</dbReference>
<dbReference type="Gene3D" id="3.40.50.150">
    <property type="entry name" value="Vaccinia Virus protein VP39"/>
    <property type="match status" value="1"/>
</dbReference>
<feature type="domain" description="Methyltransferase regulatory" evidence="1">
    <location>
        <begin position="213"/>
        <end position="290"/>
    </location>
</feature>
<dbReference type="RefSeq" id="WP_102843531.1">
    <property type="nucleotide sequence ID" value="NZ_PDZR01000009.1"/>
</dbReference>
<evidence type="ECO:0000313" key="5">
    <source>
        <dbReference type="Proteomes" id="UP000236286"/>
    </source>
</evidence>
<evidence type="ECO:0000259" key="3">
    <source>
        <dbReference type="Pfam" id="PF21782"/>
    </source>
</evidence>
<sequence>MTNPYDLVRYPNWPVSETHPASLNAFATLYGRPAAQLSASRVLEIGCGEGVNLMSMAVGAPKSEFVGIDLAEAPVDVGRALARAAGLANVTLLARDLCEDTSDLGQFDYIIAHGVYAWVPAAVQRALMRLAAERLCPDGLFFVSYNALPGCRLRQALRDLMLNRAQGVSDPVERLAIAREALARFAQIWSPDDPFQNALIEEARDALKRPPGVLYHDELGGIYAPQLLSEVVAAAHAEGLVYLCDAKQSLSSEILFPSELQASEPRADFADFEQTLDFATMRRFRRSIFRRGGKMDRRLEPRRLRGLWASAEITPLDSASGDPEDFVFRAGNGAELTTRDQRFARLLTQMGEAYPQSLQLDGEDCEAAHAEPLLRLFTAKIVTLLTERPAFTLSPGERPRASLLARAQAAQGDAFLASLLHKPVRMEDAGARRFVALLDGSLTRDELAHRMEREAGLAGPAALARTHTALADLARLGLMMA</sequence>
<gene>
    <name evidence="4" type="ORF">CR492_09605</name>
</gene>
<dbReference type="InterPro" id="IPR041698">
    <property type="entry name" value="Methyltransf_25"/>
</dbReference>
<evidence type="ECO:0000259" key="2">
    <source>
        <dbReference type="Pfam" id="PF13649"/>
    </source>
</evidence>
<dbReference type="InterPro" id="IPR029063">
    <property type="entry name" value="SAM-dependent_MTases_sf"/>
</dbReference>
<protein>
    <recommendedName>
        <fullName evidence="6">Methyltransferase type 12</fullName>
    </recommendedName>
</protein>
<dbReference type="AlphaFoldDB" id="A0A2J7TH62"/>
<proteinExistence type="predicted"/>
<name>A0A2J7TH62_METSI</name>
<dbReference type="SUPFAM" id="SSF53335">
    <property type="entry name" value="S-adenosyl-L-methionine-dependent methyltransferases"/>
    <property type="match status" value="1"/>
</dbReference>
<dbReference type="PANTHER" id="PTHR43667">
    <property type="entry name" value="CYCLOPROPANE-FATTY-ACYL-PHOSPHOLIPID SYNTHASE"/>
    <property type="match status" value="1"/>
</dbReference>
<reference evidence="4 5" key="1">
    <citation type="submission" date="2017-10" db="EMBL/GenBank/DDBJ databases">
        <title>Genome announcement of Methylocella silvestris TVC from permafrost.</title>
        <authorList>
            <person name="Wang J."/>
            <person name="Geng K."/>
            <person name="Ul-Haque F."/>
            <person name="Crombie A.T."/>
            <person name="Street L.E."/>
            <person name="Wookey P.A."/>
            <person name="Murrell J.C."/>
            <person name="Pratscher J."/>
        </authorList>
    </citation>
    <scope>NUCLEOTIDE SEQUENCE [LARGE SCALE GENOMIC DNA]</scope>
    <source>
        <strain evidence="4 5">TVC</strain>
    </source>
</reference>
<dbReference type="InterPro" id="IPR050723">
    <property type="entry name" value="CFA/CMAS"/>
</dbReference>
<dbReference type="OrthoDB" id="5298787at2"/>